<evidence type="ECO:0000256" key="6">
    <source>
        <dbReference type="ARBA" id="ARBA00023125"/>
    </source>
</evidence>
<evidence type="ECO:0000313" key="12">
    <source>
        <dbReference type="EMBL" id="SEA64659.1"/>
    </source>
</evidence>
<dbReference type="GO" id="GO:0005524">
    <property type="term" value="F:ATP binding"/>
    <property type="evidence" value="ECO:0007669"/>
    <property type="project" value="UniProtKB-KW"/>
</dbReference>
<dbReference type="Pfam" id="PF00271">
    <property type="entry name" value="Helicase_C"/>
    <property type="match status" value="1"/>
</dbReference>
<dbReference type="GO" id="GO:0016887">
    <property type="term" value="F:ATP hydrolysis activity"/>
    <property type="evidence" value="ECO:0007669"/>
    <property type="project" value="TreeGrafter"/>
</dbReference>
<keyword evidence="3" id="KW-0378">Hydrolase</keyword>
<evidence type="ECO:0000256" key="7">
    <source>
        <dbReference type="ARBA" id="ARBA00023204"/>
    </source>
</evidence>
<dbReference type="InterPro" id="IPR001650">
    <property type="entry name" value="Helicase_C-like"/>
</dbReference>
<keyword evidence="6" id="KW-0238">DNA-binding</keyword>
<dbReference type="Pfam" id="PF23236">
    <property type="entry name" value="WHD_2nd_Lhr"/>
    <property type="match status" value="1"/>
</dbReference>
<feature type="compositionally biased region" description="Basic and acidic residues" evidence="9">
    <location>
        <begin position="310"/>
        <end position="320"/>
    </location>
</feature>
<dbReference type="InterPro" id="IPR055368">
    <property type="entry name" value="WH3_Lhr"/>
</dbReference>
<feature type="region of interest" description="Disordered" evidence="9">
    <location>
        <begin position="276"/>
        <end position="339"/>
    </location>
</feature>
<dbReference type="SMART" id="SM00487">
    <property type="entry name" value="DEXDc"/>
    <property type="match status" value="1"/>
</dbReference>
<organism evidence="12 13">
    <name type="scientific">Bowdeniella nasicola</name>
    <dbReference type="NCBI Taxonomy" id="208480"/>
    <lineage>
        <taxon>Bacteria</taxon>
        <taxon>Bacillati</taxon>
        <taxon>Actinomycetota</taxon>
        <taxon>Actinomycetes</taxon>
        <taxon>Actinomycetales</taxon>
        <taxon>Actinomycetaceae</taxon>
        <taxon>Bowdeniella</taxon>
    </lineage>
</organism>
<sequence length="1660" mass="174809">MTDEALAGFSAATRHWFEAVFSAPTAAQAGAWQAITRGEDTLVVAPTGSGKTLAAFLYALDQTLAPSGGSGTASGRGVVAEQDTDGAERECGVGVVYISPLKALGTDIERNLRSPLVGIARSAAQLRQATREVRVGVRTGDTPAAERRRQVSQPPDILITTPESLYLLLTSAARETLRDVHTVIIDEIHAVAGTKRGSHLAVSLARLDALQRGADEAARLSDRGRRPQRIGLSATVRPVETVARFLGGAQPVTVVDPQARRDLELSVRVPVPDMTDLAGIPGQATGAEQRRNVTPRLDELADPRLAGVGHESDARARDADVEAGGRGSVEAEDADAGVVGERGPSLWPHIEAEIAQLVAAHTSTIVFTNSRGQAERLTARLNEAAVAEGGEEYARAHHGSVSKEQRATIEDALKSGELRCVVATSSLELGIDMGDVDLVIQVATPPSVASGLQRVGRAGHQVGEISRGVFFPTHRADVVGSAVIVHRMRAGLIEALAPPANPLDILAQQTVAAAAMDDLDVEEWFALLRTTLPFATLPRSLYEATLDMLAGRYPSDDFAELRPRLVWDRTAGVLSGRPGAQRLAVTSGGTIPDRGLFPVYLAGPGTEAAEAEAGTVVGGTAAGAGGGRGAGARRAPMRVGELDEEMVYESRAGDVIALGASSWRITEITHDRVSVIPAPGLPGKVPFWHGEGGGRGAELGEAVGQFVRELGALISSSRRDVGGETGAALGLADLDEYARQNLASYIAEQKAATGVLPSDRTLVIERFEDELGDWRIVLLSPYGLKVHAPWALAIGERVEERYGTAGDVQASDDGIVMRLPRTDEPPQIASLVTFDADEIEDIVVRRLGGSALFASRFRECAARALLLPRRYPGKRSPLWAQRRRGAQLLDVARQHSDFPIIFETLRECLHDVYDVGALARLLTRIAAREVSLLEVETRVASPFAQALLFSYVGQFLYEGDQPLAERKAAVLALDPSLLDDLLGRARLRELFDADIIAQVAADLQRLSEQRRLPASAESVADLLRLLGPLSADAIAARLTWDGAGAAGGGDEDPSGDTARVAVRAWIEELVAAGRAVAVRLAGQEVVVAIEDAAQLRDVYGVVLPQGIARTFLEPAVAPLRGVVGRYARTHGPFTLEQAAADLGLAVGVVEHALMDLKDAARVTDGEFTPGVSGTEWVDARVLQTIRRRCLAALRAEVEPTSQRAYAKFLPTWQHLAAPGSGTDALLTAIDQLAGVALPASAWESLVLPARVADYAPHLLDAALSSGEVLVTGAGRLGGDDAWIAFHLAEAADLTLTEPNAAVAPGVQQAIAEVLAGGGGFRHAEIAAALAEAGVAASGEEITEALWELFFAGHVTNDSLAPIRSLLRRGGAHKAKAPTPVARNSLRRGAGRLRPARLGRGSLTTAAVRGAMTVASERAAGRWSLVRRGELEPAIRAAATAELMLDRHGVVTRGSLIREDVPGGFAALYRVLAAMEDAGAVRRGHFISHLGGAQFAAASTVDLLRETARELDDAEARAADSAQAGSEDAGPRVLALAASDPANAYGAALAWPEAISLDEDAARHRPARRAGGVVLLREGDLLSYVERGGKSLLVFRDDEASLADVGPAIASVVAAGALSRVTIETVAGLSIHARHPLPEAVKASLAQAGFTATPKGMRLRA</sequence>
<accession>A0A1H4CWK5</accession>
<dbReference type="Pfam" id="PF00270">
    <property type="entry name" value="DEAD"/>
    <property type="match status" value="1"/>
</dbReference>
<keyword evidence="5" id="KW-0067">ATP-binding</keyword>
<dbReference type="GO" id="GO:0003677">
    <property type="term" value="F:DNA binding"/>
    <property type="evidence" value="ECO:0007669"/>
    <property type="project" value="UniProtKB-KW"/>
</dbReference>
<reference evidence="13" key="1">
    <citation type="submission" date="2016-10" db="EMBL/GenBank/DDBJ databases">
        <authorList>
            <person name="Varghese N."/>
            <person name="Submissions S."/>
        </authorList>
    </citation>
    <scope>NUCLEOTIDE SEQUENCE [LARGE SCALE GENOMIC DNA]</scope>
    <source>
        <strain evidence="13">KPR-1</strain>
    </source>
</reference>
<dbReference type="PROSITE" id="PS51194">
    <property type="entry name" value="HELICASE_CTER"/>
    <property type="match status" value="1"/>
</dbReference>
<evidence type="ECO:0000256" key="1">
    <source>
        <dbReference type="ARBA" id="ARBA00022741"/>
    </source>
</evidence>
<dbReference type="Pfam" id="PF19306">
    <property type="entry name" value="WHD_Lhr"/>
    <property type="match status" value="1"/>
</dbReference>
<evidence type="ECO:0000256" key="4">
    <source>
        <dbReference type="ARBA" id="ARBA00022806"/>
    </source>
</evidence>
<keyword evidence="7" id="KW-0234">DNA repair</keyword>
<dbReference type="InterPro" id="IPR013701">
    <property type="entry name" value="Lhr-like_DEAD/DEAH_assoc"/>
</dbReference>
<evidence type="ECO:0000256" key="5">
    <source>
        <dbReference type="ARBA" id="ARBA00022840"/>
    </source>
</evidence>
<dbReference type="InterPro" id="IPR055367">
    <property type="entry name" value="WH4_Lhr"/>
</dbReference>
<dbReference type="CDD" id="cd18796">
    <property type="entry name" value="SF2_C_LHR"/>
    <property type="match status" value="1"/>
</dbReference>
<evidence type="ECO:0000259" key="10">
    <source>
        <dbReference type="PROSITE" id="PS51192"/>
    </source>
</evidence>
<dbReference type="Pfam" id="PF23234">
    <property type="entry name" value="WHD_4th_Lhr"/>
    <property type="match status" value="1"/>
</dbReference>
<keyword evidence="2" id="KW-0227">DNA damage</keyword>
<dbReference type="InterPro" id="IPR011545">
    <property type="entry name" value="DEAD/DEAH_box_helicase_dom"/>
</dbReference>
<evidence type="ECO:0000259" key="11">
    <source>
        <dbReference type="PROSITE" id="PS51194"/>
    </source>
</evidence>
<dbReference type="Gene3D" id="3.40.50.300">
    <property type="entry name" value="P-loop containing nucleotide triphosphate hydrolases"/>
    <property type="match status" value="2"/>
</dbReference>
<evidence type="ECO:0000256" key="8">
    <source>
        <dbReference type="ARBA" id="ARBA00023235"/>
    </source>
</evidence>
<dbReference type="GO" id="GO:0006281">
    <property type="term" value="P:DNA repair"/>
    <property type="evidence" value="ECO:0007669"/>
    <property type="project" value="UniProtKB-KW"/>
</dbReference>
<dbReference type="PANTHER" id="PTHR47962:SF5">
    <property type="entry name" value="ATP-DEPENDENT HELICASE LHR-RELATED"/>
    <property type="match status" value="1"/>
</dbReference>
<feature type="domain" description="Helicase C-terminal" evidence="11">
    <location>
        <begin position="353"/>
        <end position="504"/>
    </location>
</feature>
<dbReference type="PROSITE" id="PS51192">
    <property type="entry name" value="HELICASE_ATP_BIND_1"/>
    <property type="match status" value="1"/>
</dbReference>
<gene>
    <name evidence="12" type="ORF">SAMN02910418_02066</name>
</gene>
<dbReference type="InterPro" id="IPR014001">
    <property type="entry name" value="Helicase_ATP-bd"/>
</dbReference>
<dbReference type="Pfam" id="PF23235">
    <property type="entry name" value="WHD_3rd_Lhr"/>
    <property type="match status" value="1"/>
</dbReference>
<dbReference type="SMART" id="SM00490">
    <property type="entry name" value="HELICc"/>
    <property type="match status" value="1"/>
</dbReference>
<protein>
    <submittedName>
        <fullName evidence="12">ATP-dependent helicase Lhr and Lhr-like helicase</fullName>
    </submittedName>
</protein>
<proteinExistence type="predicted"/>
<feature type="compositionally biased region" description="Basic and acidic residues" evidence="9">
    <location>
        <begin position="288"/>
        <end position="302"/>
    </location>
</feature>
<dbReference type="InterPro" id="IPR045628">
    <property type="entry name" value="Lhr_WH_dom"/>
</dbReference>
<dbReference type="PANTHER" id="PTHR47962">
    <property type="entry name" value="ATP-DEPENDENT HELICASE LHR-RELATED-RELATED"/>
    <property type="match status" value="1"/>
</dbReference>
<evidence type="ECO:0000256" key="3">
    <source>
        <dbReference type="ARBA" id="ARBA00022801"/>
    </source>
</evidence>
<keyword evidence="1" id="KW-0547">Nucleotide-binding</keyword>
<evidence type="ECO:0000256" key="9">
    <source>
        <dbReference type="SAM" id="MobiDB-lite"/>
    </source>
</evidence>
<keyword evidence="4 12" id="KW-0347">Helicase</keyword>
<keyword evidence="13" id="KW-1185">Reference proteome</keyword>
<dbReference type="RefSeq" id="WP_092565598.1">
    <property type="nucleotide sequence ID" value="NZ_FNQV01000014.1"/>
</dbReference>
<dbReference type="GO" id="GO:0004386">
    <property type="term" value="F:helicase activity"/>
    <property type="evidence" value="ECO:0007669"/>
    <property type="project" value="UniProtKB-KW"/>
</dbReference>
<dbReference type="InterPro" id="IPR055369">
    <property type="entry name" value="WH2_Lhr"/>
</dbReference>
<dbReference type="OrthoDB" id="9815222at2"/>
<keyword evidence="8" id="KW-0413">Isomerase</keyword>
<name>A0A1H4CWK5_9ACTO</name>
<dbReference type="EMBL" id="FNQV01000014">
    <property type="protein sequence ID" value="SEA64659.1"/>
    <property type="molecule type" value="Genomic_DNA"/>
</dbReference>
<dbReference type="Proteomes" id="UP000199288">
    <property type="component" value="Unassembled WGS sequence"/>
</dbReference>
<dbReference type="InterPro" id="IPR027417">
    <property type="entry name" value="P-loop_NTPase"/>
</dbReference>
<evidence type="ECO:0000313" key="13">
    <source>
        <dbReference type="Proteomes" id="UP000199288"/>
    </source>
</evidence>
<evidence type="ECO:0000256" key="2">
    <source>
        <dbReference type="ARBA" id="ARBA00022763"/>
    </source>
</evidence>
<dbReference type="SUPFAM" id="SSF52540">
    <property type="entry name" value="P-loop containing nucleoside triphosphate hydrolases"/>
    <property type="match status" value="1"/>
</dbReference>
<feature type="domain" description="Helicase ATP-binding" evidence="10">
    <location>
        <begin position="32"/>
        <end position="254"/>
    </location>
</feature>
<dbReference type="InterPro" id="IPR052511">
    <property type="entry name" value="ATP-dep_Helicase"/>
</dbReference>
<dbReference type="Pfam" id="PF08494">
    <property type="entry name" value="DEAD_assoc"/>
    <property type="match status" value="1"/>
</dbReference>